<name>A0A4Y7SRZ2_COPMI</name>
<dbReference type="OrthoDB" id="1724197at2759"/>
<comment type="subcellular location">
    <subcellularLocation>
        <location evidence="1">Membrane</location>
    </subcellularLocation>
</comment>
<evidence type="ECO:0000313" key="5">
    <source>
        <dbReference type="EMBL" id="TEB24481.1"/>
    </source>
</evidence>
<feature type="compositionally biased region" description="Basic and acidic residues" evidence="3">
    <location>
        <begin position="8"/>
        <end position="25"/>
    </location>
</feature>
<dbReference type="Proteomes" id="UP000298030">
    <property type="component" value="Unassembled WGS sequence"/>
</dbReference>
<dbReference type="GO" id="GO:0019867">
    <property type="term" value="C:outer membrane"/>
    <property type="evidence" value="ECO:0007669"/>
    <property type="project" value="InterPro"/>
</dbReference>
<dbReference type="AlphaFoldDB" id="A0A4Y7SRZ2"/>
<gene>
    <name evidence="5" type="ORF">FA13DRAFT_1739187</name>
</gene>
<comment type="caution">
    <text evidence="5">The sequence shown here is derived from an EMBL/GenBank/DDBJ whole genome shotgun (WGS) entry which is preliminary data.</text>
</comment>
<accession>A0A4Y7SRZ2</accession>
<dbReference type="Pfam" id="PF01103">
    <property type="entry name" value="Omp85"/>
    <property type="match status" value="1"/>
</dbReference>
<sequence length="411" mass="45180">MSVQEEALSQKDHTEEEPRAKEWEKVQKWQEARIERRLRGEYESAVLHLQEVFSIANLRVENAKSTRKSFLGFLLDPILSSTPQTKAISNPGSSPPCPPKLNVSPDPSLLPTPVDVILKTKERGRYGNNEGSANASATIRNTLNVNVALGTKTRRSGGATLSAPLTRDLETFGSLNVYGLERDLTALCELYASVYVFALGEFAVCLTVALGKLSQAEKAFHEMGYEAGRPFKSSIFHSFIYDTRDDKLAATQGAYAKLYHEFAGLGGDAHFYKAEAEAQGSESGWGRTMEPDSVGGDIYYSLGASVISKVPKKPHWPVNLHGWVNAGRVPRPLVDNVKDVPFKTPQYPQAWAYIYRFDPVRVEVNFGVPIVSSKSDGTRKGIQVGVGVGVPLDSCEDVEVGYWRFRGGCST</sequence>
<keyword evidence="6" id="KW-1185">Reference proteome</keyword>
<reference evidence="5 6" key="1">
    <citation type="journal article" date="2019" name="Nat. Ecol. Evol.">
        <title>Megaphylogeny resolves global patterns of mushroom evolution.</title>
        <authorList>
            <person name="Varga T."/>
            <person name="Krizsan K."/>
            <person name="Foldi C."/>
            <person name="Dima B."/>
            <person name="Sanchez-Garcia M."/>
            <person name="Sanchez-Ramirez S."/>
            <person name="Szollosi G.J."/>
            <person name="Szarkandi J.G."/>
            <person name="Papp V."/>
            <person name="Albert L."/>
            <person name="Andreopoulos W."/>
            <person name="Angelini C."/>
            <person name="Antonin V."/>
            <person name="Barry K.W."/>
            <person name="Bougher N.L."/>
            <person name="Buchanan P."/>
            <person name="Buyck B."/>
            <person name="Bense V."/>
            <person name="Catcheside P."/>
            <person name="Chovatia M."/>
            <person name="Cooper J."/>
            <person name="Damon W."/>
            <person name="Desjardin D."/>
            <person name="Finy P."/>
            <person name="Geml J."/>
            <person name="Haridas S."/>
            <person name="Hughes K."/>
            <person name="Justo A."/>
            <person name="Karasinski D."/>
            <person name="Kautmanova I."/>
            <person name="Kiss B."/>
            <person name="Kocsube S."/>
            <person name="Kotiranta H."/>
            <person name="LaButti K.M."/>
            <person name="Lechner B.E."/>
            <person name="Liimatainen K."/>
            <person name="Lipzen A."/>
            <person name="Lukacs Z."/>
            <person name="Mihaltcheva S."/>
            <person name="Morgado L.N."/>
            <person name="Niskanen T."/>
            <person name="Noordeloos M.E."/>
            <person name="Ohm R.A."/>
            <person name="Ortiz-Santana B."/>
            <person name="Ovrebo C."/>
            <person name="Racz N."/>
            <person name="Riley R."/>
            <person name="Savchenko A."/>
            <person name="Shiryaev A."/>
            <person name="Soop K."/>
            <person name="Spirin V."/>
            <person name="Szebenyi C."/>
            <person name="Tomsovsky M."/>
            <person name="Tulloss R.E."/>
            <person name="Uehling J."/>
            <person name="Grigoriev I.V."/>
            <person name="Vagvolgyi C."/>
            <person name="Papp T."/>
            <person name="Martin F.M."/>
            <person name="Miettinen O."/>
            <person name="Hibbett D.S."/>
            <person name="Nagy L.G."/>
        </authorList>
    </citation>
    <scope>NUCLEOTIDE SEQUENCE [LARGE SCALE GENOMIC DNA]</scope>
    <source>
        <strain evidence="5 6">FP101781</strain>
    </source>
</reference>
<dbReference type="EMBL" id="QPFP01000066">
    <property type="protein sequence ID" value="TEB24481.1"/>
    <property type="molecule type" value="Genomic_DNA"/>
</dbReference>
<dbReference type="InterPro" id="IPR000184">
    <property type="entry name" value="Bac_surfAg_D15"/>
</dbReference>
<evidence type="ECO:0000313" key="6">
    <source>
        <dbReference type="Proteomes" id="UP000298030"/>
    </source>
</evidence>
<feature type="compositionally biased region" description="Polar residues" evidence="3">
    <location>
        <begin position="82"/>
        <end position="92"/>
    </location>
</feature>
<proteinExistence type="predicted"/>
<dbReference type="STRING" id="71717.A0A4Y7SRZ2"/>
<evidence type="ECO:0000256" key="2">
    <source>
        <dbReference type="ARBA" id="ARBA00023136"/>
    </source>
</evidence>
<evidence type="ECO:0000256" key="1">
    <source>
        <dbReference type="ARBA" id="ARBA00004370"/>
    </source>
</evidence>
<protein>
    <recommendedName>
        <fullName evidence="4">Bacterial surface antigen (D15) domain-containing protein</fullName>
    </recommendedName>
</protein>
<keyword evidence="2" id="KW-0472">Membrane</keyword>
<organism evidence="5 6">
    <name type="scientific">Coprinellus micaceus</name>
    <name type="common">Glistening ink-cap mushroom</name>
    <name type="synonym">Coprinus micaceus</name>
    <dbReference type="NCBI Taxonomy" id="71717"/>
    <lineage>
        <taxon>Eukaryota</taxon>
        <taxon>Fungi</taxon>
        <taxon>Dikarya</taxon>
        <taxon>Basidiomycota</taxon>
        <taxon>Agaricomycotina</taxon>
        <taxon>Agaricomycetes</taxon>
        <taxon>Agaricomycetidae</taxon>
        <taxon>Agaricales</taxon>
        <taxon>Agaricineae</taxon>
        <taxon>Psathyrellaceae</taxon>
        <taxon>Coprinellus</taxon>
    </lineage>
</organism>
<feature type="region of interest" description="Disordered" evidence="3">
    <location>
        <begin position="82"/>
        <end position="109"/>
    </location>
</feature>
<feature type="domain" description="Bacterial surface antigen (D15)" evidence="4">
    <location>
        <begin position="201"/>
        <end position="279"/>
    </location>
</feature>
<evidence type="ECO:0000256" key="3">
    <source>
        <dbReference type="SAM" id="MobiDB-lite"/>
    </source>
</evidence>
<dbReference type="Gene3D" id="2.40.160.50">
    <property type="entry name" value="membrane protein fhac: a member of the omp85/tpsb transporter family"/>
    <property type="match status" value="1"/>
</dbReference>
<feature type="region of interest" description="Disordered" evidence="3">
    <location>
        <begin position="1"/>
        <end position="25"/>
    </location>
</feature>
<evidence type="ECO:0000259" key="4">
    <source>
        <dbReference type="Pfam" id="PF01103"/>
    </source>
</evidence>